<dbReference type="Proteomes" id="UP000036681">
    <property type="component" value="Unplaced"/>
</dbReference>
<protein>
    <submittedName>
        <fullName evidence="2">SCP domain-containing protein</fullName>
    </submittedName>
</protein>
<keyword evidence="1" id="KW-1185">Reference proteome</keyword>
<sequence length="66" mass="7494">MGLTYANADVMQQWNEAIGYRKNMSTKRRITSQAISVSSPMARRKLNGSFECQFSVPIYVCLRSSN</sequence>
<dbReference type="WBParaSite" id="ALUE_0001726501-mRNA-1">
    <property type="protein sequence ID" value="ALUE_0001726501-mRNA-1"/>
    <property type="gene ID" value="ALUE_0001726501"/>
</dbReference>
<name>A0A0M3IG68_ASCLU</name>
<accession>A0A0M3IG68</accession>
<reference evidence="2" key="1">
    <citation type="submission" date="2017-02" db="UniProtKB">
        <authorList>
            <consortium name="WormBaseParasite"/>
        </authorList>
    </citation>
    <scope>IDENTIFICATION</scope>
</reference>
<dbReference type="AlphaFoldDB" id="A0A0M3IG68"/>
<proteinExistence type="predicted"/>
<organism evidence="1 2">
    <name type="scientific">Ascaris lumbricoides</name>
    <name type="common">Giant roundworm</name>
    <dbReference type="NCBI Taxonomy" id="6252"/>
    <lineage>
        <taxon>Eukaryota</taxon>
        <taxon>Metazoa</taxon>
        <taxon>Ecdysozoa</taxon>
        <taxon>Nematoda</taxon>
        <taxon>Chromadorea</taxon>
        <taxon>Rhabditida</taxon>
        <taxon>Spirurina</taxon>
        <taxon>Ascaridomorpha</taxon>
        <taxon>Ascaridoidea</taxon>
        <taxon>Ascarididae</taxon>
        <taxon>Ascaris</taxon>
    </lineage>
</organism>
<evidence type="ECO:0000313" key="2">
    <source>
        <dbReference type="WBParaSite" id="ALUE_0001726501-mRNA-1"/>
    </source>
</evidence>
<evidence type="ECO:0000313" key="1">
    <source>
        <dbReference type="Proteomes" id="UP000036681"/>
    </source>
</evidence>